<organism evidence="3 4">
    <name type="scientific">Clostridium cavendishii DSM 21758</name>
    <dbReference type="NCBI Taxonomy" id="1121302"/>
    <lineage>
        <taxon>Bacteria</taxon>
        <taxon>Bacillati</taxon>
        <taxon>Bacillota</taxon>
        <taxon>Clostridia</taxon>
        <taxon>Eubacteriales</taxon>
        <taxon>Clostridiaceae</taxon>
        <taxon>Clostridium</taxon>
    </lineage>
</organism>
<keyword evidence="4" id="KW-1185">Reference proteome</keyword>
<dbReference type="HAMAP" id="MF_00489">
    <property type="entry name" value="UPF0178"/>
    <property type="match status" value="1"/>
</dbReference>
<evidence type="ECO:0000256" key="1">
    <source>
        <dbReference type="ARBA" id="ARBA00008522"/>
    </source>
</evidence>
<dbReference type="RefSeq" id="WP_072987646.1">
    <property type="nucleotide sequence ID" value="NZ_FQZB01000010.1"/>
</dbReference>
<dbReference type="InterPro" id="IPR003791">
    <property type="entry name" value="UPF0178"/>
</dbReference>
<evidence type="ECO:0000256" key="2">
    <source>
        <dbReference type="HAMAP-Rule" id="MF_00489"/>
    </source>
</evidence>
<dbReference type="OrthoDB" id="9798918at2"/>
<evidence type="ECO:0000313" key="4">
    <source>
        <dbReference type="Proteomes" id="UP000184310"/>
    </source>
</evidence>
<comment type="similarity">
    <text evidence="1 2">Belongs to the UPF0178 family.</text>
</comment>
<dbReference type="Pfam" id="PF02639">
    <property type="entry name" value="DUF188"/>
    <property type="match status" value="1"/>
</dbReference>
<accession>A0A1M6LGL1</accession>
<protein>
    <recommendedName>
        <fullName evidence="2">UPF0178 protein SAMN02745163_02376</fullName>
    </recommendedName>
</protein>
<dbReference type="NCBIfam" id="NF001095">
    <property type="entry name" value="PRK00124.1"/>
    <property type="match status" value="1"/>
</dbReference>
<dbReference type="AlphaFoldDB" id="A0A1M6LGL1"/>
<dbReference type="EMBL" id="FQZB01000010">
    <property type="protein sequence ID" value="SHJ70351.1"/>
    <property type="molecule type" value="Genomic_DNA"/>
</dbReference>
<dbReference type="PANTHER" id="PTHR35146">
    <property type="entry name" value="UPF0178 PROTEIN YAII"/>
    <property type="match status" value="1"/>
</dbReference>
<name>A0A1M6LGL1_9CLOT</name>
<gene>
    <name evidence="3" type="ORF">SAMN02745163_02376</name>
</gene>
<sequence length="149" mass="16709">MKIVVDGDGCPGKLLIEKAAKEEKIEVVIFCDINHYITSEYSTIKCVDAGFQSVDMYVMNETKKNDIVVTQDFGVAAMVLGKKAFAIGPKGYVFDEGNIDKLLFERHISQKVRRSGGKTSSPSKRTSEDDDRLYRNLKKLIIKAKELEV</sequence>
<reference evidence="3 4" key="1">
    <citation type="submission" date="2016-11" db="EMBL/GenBank/DDBJ databases">
        <authorList>
            <person name="Jaros S."/>
            <person name="Januszkiewicz K."/>
            <person name="Wedrychowicz H."/>
        </authorList>
    </citation>
    <scope>NUCLEOTIDE SEQUENCE [LARGE SCALE GENOMIC DNA]</scope>
    <source>
        <strain evidence="3 4">DSM 21758</strain>
    </source>
</reference>
<dbReference type="PANTHER" id="PTHR35146:SF1">
    <property type="entry name" value="UPF0178 PROTEIN YAII"/>
    <property type="match status" value="1"/>
</dbReference>
<dbReference type="Proteomes" id="UP000184310">
    <property type="component" value="Unassembled WGS sequence"/>
</dbReference>
<evidence type="ECO:0000313" key="3">
    <source>
        <dbReference type="EMBL" id="SHJ70351.1"/>
    </source>
</evidence>
<proteinExistence type="inferred from homology"/>